<dbReference type="GO" id="GO:0032259">
    <property type="term" value="P:methylation"/>
    <property type="evidence" value="ECO:0007669"/>
    <property type="project" value="UniProtKB-KW"/>
</dbReference>
<dbReference type="RefSeq" id="WP_231486260.1">
    <property type="nucleotide sequence ID" value="NZ_BAAAZO010000002.1"/>
</dbReference>
<dbReference type="EMBL" id="BAAAZO010000002">
    <property type="protein sequence ID" value="GAA3600488.1"/>
    <property type="molecule type" value="Genomic_DNA"/>
</dbReference>
<dbReference type="InterPro" id="IPR029063">
    <property type="entry name" value="SAM-dependent_MTases_sf"/>
</dbReference>
<keyword evidence="3" id="KW-0949">S-adenosyl-L-methionine</keyword>
<gene>
    <name evidence="5" type="ORF">GCM10022223_15110</name>
</gene>
<dbReference type="PROSITE" id="PS51682">
    <property type="entry name" value="SAM_OMT_I"/>
    <property type="match status" value="1"/>
</dbReference>
<sequence length="276" mass="29506">MSGLRQPRPVTPAGILAHQLQALARQADSLPEVDPALRRGLDEACRLAAGLDPYLNRWSSPASPALRSLEERTRAHDWSAPGTGDGGLEQEMLSGQVEGQLLKLLVHATRARHVLEIGMFTGYSALAMAEALPPAGRVVACELNAAVAAFAAESFARSDDGSKIEVRVGPAEQTLRDLERTGEVFDLVFLDADKAGYRSYLDLLLAGNLLAPHALICVDNTLMQGEPWTGTDLSANGAAIAGFNRAVADDDRVEQVILPLRDGLTLIRRVDPTPSS</sequence>
<proteinExistence type="predicted"/>
<dbReference type="InterPro" id="IPR002935">
    <property type="entry name" value="SAM_O-MeTrfase"/>
</dbReference>
<evidence type="ECO:0000313" key="5">
    <source>
        <dbReference type="EMBL" id="GAA3600488.1"/>
    </source>
</evidence>
<feature type="region of interest" description="Disordered" evidence="4">
    <location>
        <begin position="66"/>
        <end position="89"/>
    </location>
</feature>
<organism evidence="5 6">
    <name type="scientific">Kineosporia mesophila</name>
    <dbReference type="NCBI Taxonomy" id="566012"/>
    <lineage>
        <taxon>Bacteria</taxon>
        <taxon>Bacillati</taxon>
        <taxon>Actinomycetota</taxon>
        <taxon>Actinomycetes</taxon>
        <taxon>Kineosporiales</taxon>
        <taxon>Kineosporiaceae</taxon>
        <taxon>Kineosporia</taxon>
    </lineage>
</organism>
<evidence type="ECO:0000256" key="1">
    <source>
        <dbReference type="ARBA" id="ARBA00022603"/>
    </source>
</evidence>
<keyword evidence="6" id="KW-1185">Reference proteome</keyword>
<dbReference type="SUPFAM" id="SSF53335">
    <property type="entry name" value="S-adenosyl-L-methionine-dependent methyltransferases"/>
    <property type="match status" value="1"/>
</dbReference>
<dbReference type="CDD" id="cd02440">
    <property type="entry name" value="AdoMet_MTases"/>
    <property type="match status" value="1"/>
</dbReference>
<dbReference type="Proteomes" id="UP001501074">
    <property type="component" value="Unassembled WGS sequence"/>
</dbReference>
<comment type="caution">
    <text evidence="5">The sequence shown here is derived from an EMBL/GenBank/DDBJ whole genome shotgun (WGS) entry which is preliminary data.</text>
</comment>
<dbReference type="Pfam" id="PF01596">
    <property type="entry name" value="Methyltransf_3"/>
    <property type="match status" value="1"/>
</dbReference>
<accession>A0ABP6Z8N1</accession>
<feature type="compositionally biased region" description="Basic and acidic residues" evidence="4">
    <location>
        <begin position="68"/>
        <end position="77"/>
    </location>
</feature>
<dbReference type="InterPro" id="IPR050362">
    <property type="entry name" value="Cation-dep_OMT"/>
</dbReference>
<evidence type="ECO:0000256" key="2">
    <source>
        <dbReference type="ARBA" id="ARBA00022679"/>
    </source>
</evidence>
<evidence type="ECO:0000313" key="6">
    <source>
        <dbReference type="Proteomes" id="UP001501074"/>
    </source>
</evidence>
<evidence type="ECO:0000256" key="4">
    <source>
        <dbReference type="SAM" id="MobiDB-lite"/>
    </source>
</evidence>
<evidence type="ECO:0000256" key="3">
    <source>
        <dbReference type="ARBA" id="ARBA00022691"/>
    </source>
</evidence>
<protein>
    <submittedName>
        <fullName evidence="5">Class I SAM-dependent methyltransferase</fullName>
    </submittedName>
</protein>
<dbReference type="GO" id="GO:0008168">
    <property type="term" value="F:methyltransferase activity"/>
    <property type="evidence" value="ECO:0007669"/>
    <property type="project" value="UniProtKB-KW"/>
</dbReference>
<dbReference type="PANTHER" id="PTHR10509:SF14">
    <property type="entry name" value="CAFFEOYL-COA O-METHYLTRANSFERASE 3-RELATED"/>
    <property type="match status" value="1"/>
</dbReference>
<keyword evidence="2" id="KW-0808">Transferase</keyword>
<keyword evidence="1 5" id="KW-0489">Methyltransferase</keyword>
<name>A0ABP6Z8N1_9ACTN</name>
<dbReference type="Gene3D" id="3.40.50.150">
    <property type="entry name" value="Vaccinia Virus protein VP39"/>
    <property type="match status" value="1"/>
</dbReference>
<dbReference type="PANTHER" id="PTHR10509">
    <property type="entry name" value="O-METHYLTRANSFERASE-RELATED"/>
    <property type="match status" value="1"/>
</dbReference>
<reference evidence="6" key="1">
    <citation type="journal article" date="2019" name="Int. J. Syst. Evol. Microbiol.">
        <title>The Global Catalogue of Microorganisms (GCM) 10K type strain sequencing project: providing services to taxonomists for standard genome sequencing and annotation.</title>
        <authorList>
            <consortium name="The Broad Institute Genomics Platform"/>
            <consortium name="The Broad Institute Genome Sequencing Center for Infectious Disease"/>
            <person name="Wu L."/>
            <person name="Ma J."/>
        </authorList>
    </citation>
    <scope>NUCLEOTIDE SEQUENCE [LARGE SCALE GENOMIC DNA]</scope>
    <source>
        <strain evidence="6">JCM 16902</strain>
    </source>
</reference>